<name>A0A1Y1Z2K5_9FUNG</name>
<gene>
    <name evidence="1" type="ORF">K493DRAFT_53519</name>
</gene>
<sequence>MWVRASLIGSSLGRKNLELSANFILQVSEPLRTQKNLHFYRIITKNFPHYKVAESDDYEEIKENFRYLNEVLITLIDRKKTSNNIASWLRGWYEENSVPKEKKELPASCRCDLASSHPCVNDHFGNKDILPPPQTSNMSSSPDSSYIQGVHNTACSVNSGTSANSITSHVSLDQEYQDSDSEMFDCMATVSLDSQSSVELDGADSWWSNQGLEALGHWFADSATMRKSSQDTGIWGFPGQIISLLTYPTIDGNSMKKPSYAVLRETSQVTQRRKVLCFLTLYVV</sequence>
<dbReference type="EMBL" id="MCFE01000034">
    <property type="protein sequence ID" value="ORY04523.1"/>
    <property type="molecule type" value="Genomic_DNA"/>
</dbReference>
<proteinExistence type="predicted"/>
<dbReference type="InParanoid" id="A0A1Y1Z2K5"/>
<protein>
    <submittedName>
        <fullName evidence="1">Uncharacterized protein</fullName>
    </submittedName>
</protein>
<dbReference type="Proteomes" id="UP000193498">
    <property type="component" value="Unassembled WGS sequence"/>
</dbReference>
<keyword evidence="2" id="KW-1185">Reference proteome</keyword>
<accession>A0A1Y1Z2K5</accession>
<organism evidence="1 2">
    <name type="scientific">Basidiobolus meristosporus CBS 931.73</name>
    <dbReference type="NCBI Taxonomy" id="1314790"/>
    <lineage>
        <taxon>Eukaryota</taxon>
        <taxon>Fungi</taxon>
        <taxon>Fungi incertae sedis</taxon>
        <taxon>Zoopagomycota</taxon>
        <taxon>Entomophthoromycotina</taxon>
        <taxon>Basidiobolomycetes</taxon>
        <taxon>Basidiobolales</taxon>
        <taxon>Basidiobolaceae</taxon>
        <taxon>Basidiobolus</taxon>
    </lineage>
</organism>
<dbReference type="OrthoDB" id="5596972at2759"/>
<evidence type="ECO:0000313" key="1">
    <source>
        <dbReference type="EMBL" id="ORY04523.1"/>
    </source>
</evidence>
<comment type="caution">
    <text evidence="1">The sequence shown here is derived from an EMBL/GenBank/DDBJ whole genome shotgun (WGS) entry which is preliminary data.</text>
</comment>
<evidence type="ECO:0000313" key="2">
    <source>
        <dbReference type="Proteomes" id="UP000193498"/>
    </source>
</evidence>
<reference evidence="1 2" key="1">
    <citation type="submission" date="2016-07" db="EMBL/GenBank/DDBJ databases">
        <title>Pervasive Adenine N6-methylation of Active Genes in Fungi.</title>
        <authorList>
            <consortium name="DOE Joint Genome Institute"/>
            <person name="Mondo S.J."/>
            <person name="Dannebaum R.O."/>
            <person name="Kuo R.C."/>
            <person name="Labutti K."/>
            <person name="Haridas S."/>
            <person name="Kuo A."/>
            <person name="Salamov A."/>
            <person name="Ahrendt S.R."/>
            <person name="Lipzen A."/>
            <person name="Sullivan W."/>
            <person name="Andreopoulos W.B."/>
            <person name="Clum A."/>
            <person name="Lindquist E."/>
            <person name="Daum C."/>
            <person name="Ramamoorthy G.K."/>
            <person name="Gryganskyi A."/>
            <person name="Culley D."/>
            <person name="Magnuson J.K."/>
            <person name="James T.Y."/>
            <person name="O'Malley M.A."/>
            <person name="Stajich J.E."/>
            <person name="Spatafora J.W."/>
            <person name="Visel A."/>
            <person name="Grigoriev I.V."/>
        </authorList>
    </citation>
    <scope>NUCLEOTIDE SEQUENCE [LARGE SCALE GENOMIC DNA]</scope>
    <source>
        <strain evidence="1 2">CBS 931.73</strain>
    </source>
</reference>
<dbReference type="AlphaFoldDB" id="A0A1Y1Z2K5"/>